<protein>
    <submittedName>
        <fullName evidence="3">Monovalent cation/H(+) antiporter subunit G</fullName>
    </submittedName>
</protein>
<reference evidence="3 4" key="1">
    <citation type="submission" date="2024-09" db="EMBL/GenBank/DDBJ databases">
        <authorList>
            <person name="Sun Q."/>
            <person name="Mori K."/>
        </authorList>
    </citation>
    <scope>NUCLEOTIDE SEQUENCE [LARGE SCALE GENOMIC DNA]</scope>
    <source>
        <strain evidence="3 4">TBRC 0563</strain>
    </source>
</reference>
<evidence type="ECO:0000256" key="2">
    <source>
        <dbReference type="SAM" id="Phobius"/>
    </source>
</evidence>
<accession>A0ABV5YSS0</accession>
<evidence type="ECO:0000313" key="3">
    <source>
        <dbReference type="EMBL" id="MFB9838124.1"/>
    </source>
</evidence>
<keyword evidence="2" id="KW-0812">Transmembrane</keyword>
<dbReference type="PANTHER" id="PTHR34703:SF1">
    <property type="entry name" value="ANTIPORTER SUBUNIT MNHG2-RELATED"/>
    <property type="match status" value="1"/>
</dbReference>
<proteinExistence type="inferred from homology"/>
<comment type="caution">
    <text evidence="3">The sequence shown here is derived from an EMBL/GenBank/DDBJ whole genome shotgun (WGS) entry which is preliminary data.</text>
</comment>
<gene>
    <name evidence="3" type="primary">mnhG</name>
    <name evidence="3" type="ORF">ACFFNX_38770</name>
</gene>
<keyword evidence="2" id="KW-1133">Transmembrane helix</keyword>
<feature type="transmembrane region" description="Helical" evidence="2">
    <location>
        <begin position="6"/>
        <end position="26"/>
    </location>
</feature>
<name>A0ABV5YSS0_9ACTN</name>
<sequence>MTVPNLIGGALALVGTSLIAIAALGLARLPDAYNRANAVSKAATLGVVSVLLGVMLLMPAPDTVAVLGLGVLLQLLTMPFGAYAVGRAAYRSGTPLAACTHRDDLRGRDR</sequence>
<dbReference type="Pfam" id="PF03334">
    <property type="entry name" value="PhaG_MnhG_YufB"/>
    <property type="match status" value="1"/>
</dbReference>
<dbReference type="RefSeq" id="WP_378211103.1">
    <property type="nucleotide sequence ID" value="NZ_JBHLZP010000467.1"/>
</dbReference>
<organism evidence="3 4">
    <name type="scientific">Actinoallomurus acaciae</name>
    <dbReference type="NCBI Taxonomy" id="502577"/>
    <lineage>
        <taxon>Bacteria</taxon>
        <taxon>Bacillati</taxon>
        <taxon>Actinomycetota</taxon>
        <taxon>Actinomycetes</taxon>
        <taxon>Streptosporangiales</taxon>
        <taxon>Thermomonosporaceae</taxon>
        <taxon>Actinoallomurus</taxon>
    </lineage>
</organism>
<keyword evidence="4" id="KW-1185">Reference proteome</keyword>
<dbReference type="EMBL" id="JBHLZP010000467">
    <property type="protein sequence ID" value="MFB9838124.1"/>
    <property type="molecule type" value="Genomic_DNA"/>
</dbReference>
<dbReference type="InterPro" id="IPR005133">
    <property type="entry name" value="PhaG_MnhG_YufB"/>
</dbReference>
<feature type="transmembrane region" description="Helical" evidence="2">
    <location>
        <begin position="38"/>
        <end position="58"/>
    </location>
</feature>
<feature type="transmembrane region" description="Helical" evidence="2">
    <location>
        <begin position="64"/>
        <end position="85"/>
    </location>
</feature>
<evidence type="ECO:0000313" key="4">
    <source>
        <dbReference type="Proteomes" id="UP001589627"/>
    </source>
</evidence>
<keyword evidence="2" id="KW-0472">Membrane</keyword>
<dbReference type="Proteomes" id="UP001589627">
    <property type="component" value="Unassembled WGS sequence"/>
</dbReference>
<dbReference type="NCBIfam" id="TIGR01300">
    <property type="entry name" value="CPA3_mnhG_phaG"/>
    <property type="match status" value="1"/>
</dbReference>
<comment type="similarity">
    <text evidence="1">Belongs to the CPA3 antiporters (TC 2.A.63) subunit G family.</text>
</comment>
<evidence type="ECO:0000256" key="1">
    <source>
        <dbReference type="ARBA" id="ARBA00008404"/>
    </source>
</evidence>
<dbReference type="PANTHER" id="PTHR34703">
    <property type="entry name" value="ANTIPORTER SUBUNIT MNHG2-RELATED"/>
    <property type="match status" value="1"/>
</dbReference>